<dbReference type="RefSeq" id="WP_081230231.1">
    <property type="nucleotide sequence ID" value="NZ_AP025494.1"/>
</dbReference>
<protein>
    <submittedName>
        <fullName evidence="1">Uncharacterized protein</fullName>
    </submittedName>
</protein>
<reference evidence="1 2" key="1">
    <citation type="submission" date="2019-09" db="EMBL/GenBank/DDBJ databases">
        <title>Draft genome sequence of various Type strains from the CCUG.</title>
        <authorList>
            <person name="Pineiro-Iglesias B."/>
            <person name="Tunovic T."/>
            <person name="Unosson C."/>
            <person name="Inganas E."/>
            <person name="Ohlen M."/>
            <person name="Cardew S."/>
            <person name="Jensie-Markopoulos S."/>
            <person name="Salva-Serra F."/>
            <person name="Jaen-Luchoro D."/>
            <person name="Karlsson R."/>
            <person name="Svensson-Stadler L."/>
            <person name="Chun J."/>
            <person name="Moore E."/>
        </authorList>
    </citation>
    <scope>NUCLEOTIDE SEQUENCE [LARGE SCALE GENOMIC DNA]</scope>
    <source>
        <strain evidence="1 2">CCUG 56969T</strain>
    </source>
</reference>
<keyword evidence="2" id="KW-1185">Reference proteome</keyword>
<evidence type="ECO:0000313" key="1">
    <source>
        <dbReference type="EMBL" id="KAA8675583.1"/>
    </source>
</evidence>
<organism evidence="1 2">
    <name type="scientific">Vibrio gigantis</name>
    <dbReference type="NCBI Taxonomy" id="296199"/>
    <lineage>
        <taxon>Bacteria</taxon>
        <taxon>Pseudomonadati</taxon>
        <taxon>Pseudomonadota</taxon>
        <taxon>Gammaproteobacteria</taxon>
        <taxon>Vibrionales</taxon>
        <taxon>Vibrionaceae</taxon>
        <taxon>Vibrio</taxon>
    </lineage>
</organism>
<gene>
    <name evidence="1" type="ORF">F4W18_13230</name>
</gene>
<name>A0A5M9NWN5_9VIBR</name>
<accession>A0A5M9NWN5</accession>
<evidence type="ECO:0000313" key="2">
    <source>
        <dbReference type="Proteomes" id="UP000322521"/>
    </source>
</evidence>
<proteinExistence type="predicted"/>
<dbReference type="AlphaFoldDB" id="A0A5M9NWN5"/>
<dbReference type="EMBL" id="VXJS01000007">
    <property type="protein sequence ID" value="KAA8675583.1"/>
    <property type="molecule type" value="Genomic_DNA"/>
</dbReference>
<comment type="caution">
    <text evidence="1">The sequence shown here is derived from an EMBL/GenBank/DDBJ whole genome shotgun (WGS) entry which is preliminary data.</text>
</comment>
<sequence>MKQPYLVVTHAEGFEPESYLVYATDEDMAWNRLLHWLETNQLLDGTTEQYLDHCKLLDDMHRTAVEAPNEVCQFDATYEALDFEFLEAFARDSLPETEAAVLSSLMEKLKAAHEARYC</sequence>
<dbReference type="Proteomes" id="UP000322521">
    <property type="component" value="Unassembled WGS sequence"/>
</dbReference>